<dbReference type="EMBL" id="BDQV01003414">
    <property type="protein sequence ID" value="GAY34943.1"/>
    <property type="molecule type" value="Genomic_DNA"/>
</dbReference>
<accession>A0A2H5N3W7</accession>
<evidence type="ECO:0000313" key="3">
    <source>
        <dbReference type="Proteomes" id="UP000236630"/>
    </source>
</evidence>
<dbReference type="Proteomes" id="UP000236630">
    <property type="component" value="Unassembled WGS sequence"/>
</dbReference>
<name>A0A2H5N3W7_CITUN</name>
<keyword evidence="3" id="KW-1185">Reference proteome</keyword>
<gene>
    <name evidence="2" type="ORF">CUMW_282940</name>
</gene>
<feature type="region of interest" description="Disordered" evidence="1">
    <location>
        <begin position="1"/>
        <end position="50"/>
    </location>
</feature>
<sequence length="123" mass="13388">MTVSASVPVEPSDESFPLRSSDDLRPLSDSLKGRYRGGPPPVVGLNSLPPGYSDGGGGLATGVEARENETAAGIADQNIGRFVYRFKVSLGHRCRFCFRGHLTEHMMKRDELCMITLYTINNA</sequence>
<protein>
    <submittedName>
        <fullName evidence="2">Uncharacterized protein</fullName>
    </submittedName>
</protein>
<reference evidence="2 3" key="1">
    <citation type="journal article" date="2017" name="Front. Genet.">
        <title>Draft sequencing of the heterozygous diploid genome of Satsuma (Citrus unshiu Marc.) using a hybrid assembly approach.</title>
        <authorList>
            <person name="Shimizu T."/>
            <person name="Tanizawa Y."/>
            <person name="Mochizuki T."/>
            <person name="Nagasaki H."/>
            <person name="Yoshioka T."/>
            <person name="Toyoda A."/>
            <person name="Fujiyama A."/>
            <person name="Kaminuma E."/>
            <person name="Nakamura Y."/>
        </authorList>
    </citation>
    <scope>NUCLEOTIDE SEQUENCE [LARGE SCALE GENOMIC DNA]</scope>
    <source>
        <strain evidence="3">cv. Miyagawa wase</strain>
    </source>
</reference>
<evidence type="ECO:0000313" key="2">
    <source>
        <dbReference type="EMBL" id="GAY34943.1"/>
    </source>
</evidence>
<organism evidence="2 3">
    <name type="scientific">Citrus unshiu</name>
    <name type="common">Satsuma mandarin</name>
    <name type="synonym">Citrus nobilis var. unshiu</name>
    <dbReference type="NCBI Taxonomy" id="55188"/>
    <lineage>
        <taxon>Eukaryota</taxon>
        <taxon>Viridiplantae</taxon>
        <taxon>Streptophyta</taxon>
        <taxon>Embryophyta</taxon>
        <taxon>Tracheophyta</taxon>
        <taxon>Spermatophyta</taxon>
        <taxon>Magnoliopsida</taxon>
        <taxon>eudicotyledons</taxon>
        <taxon>Gunneridae</taxon>
        <taxon>Pentapetalae</taxon>
        <taxon>rosids</taxon>
        <taxon>malvids</taxon>
        <taxon>Sapindales</taxon>
        <taxon>Rutaceae</taxon>
        <taxon>Aurantioideae</taxon>
        <taxon>Citrus</taxon>
    </lineage>
</organism>
<dbReference type="AlphaFoldDB" id="A0A2H5N3W7"/>
<comment type="caution">
    <text evidence="2">The sequence shown here is derived from an EMBL/GenBank/DDBJ whole genome shotgun (WGS) entry which is preliminary data.</text>
</comment>
<proteinExistence type="predicted"/>
<evidence type="ECO:0000256" key="1">
    <source>
        <dbReference type="SAM" id="MobiDB-lite"/>
    </source>
</evidence>